<name>A0AAE3KNR8_9CYAN</name>
<keyword evidence="2" id="KW-1185">Reference proteome</keyword>
<sequence length="66" mass="7612">MASKETRKPWVINRLLPTLQWALVGRYRSRSDAEGYLQLCRERVPNARFEVVFDMSETKASSGDGH</sequence>
<accession>A0AAE3KNR8</accession>
<protein>
    <recommendedName>
        <fullName evidence="3">SPOR domain-containing protein</fullName>
    </recommendedName>
</protein>
<reference evidence="1" key="1">
    <citation type="submission" date="2022-06" db="EMBL/GenBank/DDBJ databases">
        <title>New cyanobacteria of genus Symplocastrum in benthos of Lake Baikal.</title>
        <authorList>
            <person name="Sorokovikova E."/>
            <person name="Tikhonova I."/>
            <person name="Krasnopeev A."/>
            <person name="Evseev P."/>
            <person name="Gladkikh A."/>
            <person name="Belykh O."/>
        </authorList>
    </citation>
    <scope>NUCLEOTIDE SEQUENCE</scope>
    <source>
        <strain evidence="1">BBK-W-15</strain>
    </source>
</reference>
<organism evidence="1 2">
    <name type="scientific">Limnofasciculus baicalensis BBK-W-15</name>
    <dbReference type="NCBI Taxonomy" id="2699891"/>
    <lineage>
        <taxon>Bacteria</taxon>
        <taxon>Bacillati</taxon>
        <taxon>Cyanobacteriota</taxon>
        <taxon>Cyanophyceae</taxon>
        <taxon>Coleofasciculales</taxon>
        <taxon>Coleofasciculaceae</taxon>
        <taxon>Limnofasciculus</taxon>
        <taxon>Limnofasciculus baicalensis</taxon>
    </lineage>
</organism>
<comment type="caution">
    <text evidence="1">The sequence shown here is derived from an EMBL/GenBank/DDBJ whole genome shotgun (WGS) entry which is preliminary data.</text>
</comment>
<dbReference type="AlphaFoldDB" id="A0AAE3KNR8"/>
<evidence type="ECO:0000313" key="2">
    <source>
        <dbReference type="Proteomes" id="UP001204953"/>
    </source>
</evidence>
<proteinExistence type="predicted"/>
<dbReference type="Proteomes" id="UP001204953">
    <property type="component" value="Unassembled WGS sequence"/>
</dbReference>
<dbReference type="RefSeq" id="WP_254011728.1">
    <property type="nucleotide sequence ID" value="NZ_JAMZMM010000083.1"/>
</dbReference>
<dbReference type="EMBL" id="JAMZMM010000083">
    <property type="protein sequence ID" value="MCP2728938.1"/>
    <property type="molecule type" value="Genomic_DNA"/>
</dbReference>
<evidence type="ECO:0008006" key="3">
    <source>
        <dbReference type="Google" id="ProtNLM"/>
    </source>
</evidence>
<gene>
    <name evidence="1" type="ORF">NJ959_10765</name>
</gene>
<evidence type="ECO:0000313" key="1">
    <source>
        <dbReference type="EMBL" id="MCP2728938.1"/>
    </source>
</evidence>